<dbReference type="EMBL" id="MAAO01000006">
    <property type="protein sequence ID" value="OUR97008.1"/>
    <property type="molecule type" value="Genomic_DNA"/>
</dbReference>
<organism evidence="2 3">
    <name type="scientific">Halobacteriovorax marinus</name>
    <dbReference type="NCBI Taxonomy" id="97084"/>
    <lineage>
        <taxon>Bacteria</taxon>
        <taxon>Pseudomonadati</taxon>
        <taxon>Bdellovibrionota</taxon>
        <taxon>Bacteriovoracia</taxon>
        <taxon>Bacteriovoracales</taxon>
        <taxon>Halobacteriovoraceae</taxon>
        <taxon>Halobacteriovorax</taxon>
    </lineage>
</organism>
<accession>A0A1Y5F7X5</accession>
<comment type="caution">
    <text evidence="2">The sequence shown here is derived from an EMBL/GenBank/DDBJ whole genome shotgun (WGS) entry which is preliminary data.</text>
</comment>
<gene>
    <name evidence="2" type="ORF">A9Q84_11780</name>
</gene>
<protein>
    <recommendedName>
        <fullName evidence="4">Prepilin-type N-terminal cleavage/methylation domain-containing protein</fullName>
    </recommendedName>
</protein>
<proteinExistence type="predicted"/>
<reference evidence="3" key="1">
    <citation type="journal article" date="2017" name="Proc. Natl. Acad. Sci. U.S.A.">
        <title>Simulation of Deepwater Horizon oil plume reveals substrate specialization within a complex community of hydrocarbon-degraders.</title>
        <authorList>
            <person name="Hu P."/>
            <person name="Dubinsky E.A."/>
            <person name="Probst A.J."/>
            <person name="Wang J."/>
            <person name="Sieber C.M.K."/>
            <person name="Tom L.M."/>
            <person name="Gardinali P."/>
            <person name="Banfield J.F."/>
            <person name="Atlas R.M."/>
            <person name="Andersen G.L."/>
        </authorList>
    </citation>
    <scope>NUCLEOTIDE SEQUENCE [LARGE SCALE GENOMIC DNA]</scope>
</reference>
<dbReference type="Proteomes" id="UP000196531">
    <property type="component" value="Unassembled WGS sequence"/>
</dbReference>
<dbReference type="AlphaFoldDB" id="A0A1Y5F7X5"/>
<dbReference type="InterPro" id="IPR045584">
    <property type="entry name" value="Pilin-like"/>
</dbReference>
<name>A0A1Y5F7X5_9BACT</name>
<sequence>MNKIETSNQKGFTLIEMLVALLLVTIVLTLVAGTSFSSRRSLDEALNNFERGIRFSTDEAALRNTMIRLKMNFDDEPQTWSVEFGPDGNFVLPATQVSASKSKSDEDKEKNKQKKIDKKFSRVKEFQEEDKSLPGGVRIIALATSLTQVMVLDGKNAIYIYPTGEKDSAIIVLATDDEIASLEVSPFTLEMKRAYYSIDEDSDGDISEKQIELAEEIYQKWLKN</sequence>
<keyword evidence="1" id="KW-0472">Membrane</keyword>
<evidence type="ECO:0000256" key="1">
    <source>
        <dbReference type="SAM" id="Phobius"/>
    </source>
</evidence>
<evidence type="ECO:0000313" key="3">
    <source>
        <dbReference type="Proteomes" id="UP000196531"/>
    </source>
</evidence>
<dbReference type="PROSITE" id="PS00409">
    <property type="entry name" value="PROKAR_NTER_METHYL"/>
    <property type="match status" value="1"/>
</dbReference>
<dbReference type="InterPro" id="IPR012902">
    <property type="entry name" value="N_methyl_site"/>
</dbReference>
<dbReference type="SUPFAM" id="SSF54523">
    <property type="entry name" value="Pili subunits"/>
    <property type="match status" value="1"/>
</dbReference>
<evidence type="ECO:0000313" key="2">
    <source>
        <dbReference type="EMBL" id="OUR97008.1"/>
    </source>
</evidence>
<dbReference type="NCBIfam" id="TIGR02532">
    <property type="entry name" value="IV_pilin_GFxxxE"/>
    <property type="match status" value="1"/>
</dbReference>
<feature type="transmembrane region" description="Helical" evidence="1">
    <location>
        <begin position="12"/>
        <end position="32"/>
    </location>
</feature>
<evidence type="ECO:0008006" key="4">
    <source>
        <dbReference type="Google" id="ProtNLM"/>
    </source>
</evidence>
<dbReference type="Pfam" id="PF07963">
    <property type="entry name" value="N_methyl"/>
    <property type="match status" value="1"/>
</dbReference>
<keyword evidence="1" id="KW-1133">Transmembrane helix</keyword>
<keyword evidence="1" id="KW-0812">Transmembrane</keyword>